<dbReference type="GO" id="GO:0005737">
    <property type="term" value="C:cytoplasm"/>
    <property type="evidence" value="ECO:0007669"/>
    <property type="project" value="UniProtKB-SubCell"/>
</dbReference>
<dbReference type="GO" id="GO:0006729">
    <property type="term" value="P:tetrahydrobiopterin biosynthetic process"/>
    <property type="evidence" value="ECO:0007669"/>
    <property type="project" value="TreeGrafter"/>
</dbReference>
<dbReference type="OrthoDB" id="9794387at2"/>
<dbReference type="SUPFAM" id="SSF51735">
    <property type="entry name" value="NAD(P)-binding Rossmann-fold domains"/>
    <property type="match status" value="1"/>
</dbReference>
<dbReference type="STRING" id="1121409.SAMN02745124_04362"/>
<dbReference type="Pfam" id="PF00106">
    <property type="entry name" value="adh_short"/>
    <property type="match status" value="1"/>
</dbReference>
<dbReference type="InterPro" id="IPR036291">
    <property type="entry name" value="NAD(P)-bd_dom_sf"/>
</dbReference>
<dbReference type="PROSITE" id="PS00061">
    <property type="entry name" value="ADH_SHORT"/>
    <property type="match status" value="1"/>
</dbReference>
<dbReference type="AlphaFoldDB" id="A0A1M5YR89"/>
<proteinExistence type="predicted"/>
<keyword evidence="3" id="KW-0521">NADP</keyword>
<keyword evidence="6" id="KW-1185">Reference proteome</keyword>
<dbReference type="EMBL" id="FQXS01000052">
    <property type="protein sequence ID" value="SHI14605.1"/>
    <property type="molecule type" value="Genomic_DNA"/>
</dbReference>
<keyword evidence="2" id="KW-0963">Cytoplasm</keyword>
<name>A0A1M5YR89_9BACT</name>
<reference evidence="5 6" key="1">
    <citation type="submission" date="2016-11" db="EMBL/GenBank/DDBJ databases">
        <authorList>
            <person name="Jaros S."/>
            <person name="Januszkiewicz K."/>
            <person name="Wedrychowicz H."/>
        </authorList>
    </citation>
    <scope>NUCLEOTIDE SEQUENCE [LARGE SCALE GENOMIC DNA]</scope>
    <source>
        <strain evidence="5 6">DSM 9705</strain>
    </source>
</reference>
<organism evidence="5 6">
    <name type="scientific">Desulfofustis glycolicus DSM 9705</name>
    <dbReference type="NCBI Taxonomy" id="1121409"/>
    <lineage>
        <taxon>Bacteria</taxon>
        <taxon>Pseudomonadati</taxon>
        <taxon>Thermodesulfobacteriota</taxon>
        <taxon>Desulfobulbia</taxon>
        <taxon>Desulfobulbales</taxon>
        <taxon>Desulfocapsaceae</taxon>
        <taxon>Desulfofustis</taxon>
    </lineage>
</organism>
<protein>
    <submittedName>
        <fullName evidence="5">Benzil reductase ((S)-benzoin forming)</fullName>
    </submittedName>
</protein>
<dbReference type="PRINTS" id="PR00081">
    <property type="entry name" value="GDHRDH"/>
</dbReference>
<accession>A0A1M5YR89</accession>
<dbReference type="Proteomes" id="UP000184139">
    <property type="component" value="Unassembled WGS sequence"/>
</dbReference>
<dbReference type="RefSeq" id="WP_073379407.1">
    <property type="nucleotide sequence ID" value="NZ_FQXS01000052.1"/>
</dbReference>
<dbReference type="Gene3D" id="3.40.50.720">
    <property type="entry name" value="NAD(P)-binding Rossmann-like Domain"/>
    <property type="match status" value="1"/>
</dbReference>
<evidence type="ECO:0000256" key="4">
    <source>
        <dbReference type="ARBA" id="ARBA00023002"/>
    </source>
</evidence>
<dbReference type="PANTHER" id="PTHR44085">
    <property type="entry name" value="SEPIAPTERIN REDUCTASE"/>
    <property type="match status" value="1"/>
</dbReference>
<dbReference type="PANTHER" id="PTHR44085:SF2">
    <property type="entry name" value="SEPIAPTERIN REDUCTASE"/>
    <property type="match status" value="1"/>
</dbReference>
<keyword evidence="4" id="KW-0560">Oxidoreductase</keyword>
<dbReference type="NCBIfam" id="NF005381">
    <property type="entry name" value="PRK06924.1"/>
    <property type="match status" value="1"/>
</dbReference>
<evidence type="ECO:0000256" key="3">
    <source>
        <dbReference type="ARBA" id="ARBA00022857"/>
    </source>
</evidence>
<gene>
    <name evidence="5" type="ORF">SAMN02745124_04362</name>
</gene>
<dbReference type="InterPro" id="IPR051721">
    <property type="entry name" value="Biopterin_syn/organic_redct"/>
</dbReference>
<evidence type="ECO:0000313" key="6">
    <source>
        <dbReference type="Proteomes" id="UP000184139"/>
    </source>
</evidence>
<comment type="subcellular location">
    <subcellularLocation>
        <location evidence="1">Cytoplasm</location>
    </subcellularLocation>
</comment>
<dbReference type="InterPro" id="IPR020904">
    <property type="entry name" value="Sc_DH/Rdtase_CS"/>
</dbReference>
<evidence type="ECO:0000313" key="5">
    <source>
        <dbReference type="EMBL" id="SHI14605.1"/>
    </source>
</evidence>
<evidence type="ECO:0000256" key="2">
    <source>
        <dbReference type="ARBA" id="ARBA00022490"/>
    </source>
</evidence>
<dbReference type="GO" id="GO:0004757">
    <property type="term" value="F:sepiapterin reductase (NADP+) activity"/>
    <property type="evidence" value="ECO:0007669"/>
    <property type="project" value="TreeGrafter"/>
</dbReference>
<evidence type="ECO:0000256" key="1">
    <source>
        <dbReference type="ARBA" id="ARBA00004496"/>
    </source>
</evidence>
<dbReference type="InterPro" id="IPR002347">
    <property type="entry name" value="SDR_fam"/>
</dbReference>
<sequence length="251" mass="27364">MNYYIITGTSRGLGESFAKQLLQEGNTLFCISRTENEGLMNQAREKGVSLEYIAYDLQDTTGIDNLMDQVMSAVDTATVTRMALINNAGTVAPVKPVDRSPRTAVMAALHINLAAPMLLTAAFIDRTADLSIDRRVLNISSGAAKNPYFGWGSYCTTKAGLDMFTRCAGLEQKSQANPVKIIAVAPGIVDTAMQEKIRNTDEADFPNLHKFTEFHEKGLLTPPDAAADKVLRLFLSEEIEPGGIYDIRDAP</sequence>